<reference evidence="1" key="1">
    <citation type="submission" date="2013-11" db="EMBL/GenBank/DDBJ databases">
        <title>Genome sequence of the fusiform rust pathogen reveals effectors for host alternation and coevolution with pine.</title>
        <authorList>
            <consortium name="DOE Joint Genome Institute"/>
            <person name="Smith K."/>
            <person name="Pendleton A."/>
            <person name="Kubisiak T."/>
            <person name="Anderson C."/>
            <person name="Salamov A."/>
            <person name="Aerts A."/>
            <person name="Riley R."/>
            <person name="Clum A."/>
            <person name="Lindquist E."/>
            <person name="Ence D."/>
            <person name="Campbell M."/>
            <person name="Kronenberg Z."/>
            <person name="Feau N."/>
            <person name="Dhillon B."/>
            <person name="Hamelin R."/>
            <person name="Burleigh J."/>
            <person name="Smith J."/>
            <person name="Yandell M."/>
            <person name="Nelson C."/>
            <person name="Grigoriev I."/>
            <person name="Davis J."/>
        </authorList>
    </citation>
    <scope>NUCLEOTIDE SEQUENCE</scope>
    <source>
        <strain evidence="1">G11</strain>
    </source>
</reference>
<sequence length="64" mass="7043">NFALTHPHEPLKPIPLISSGSTSFTPAQINFTHTSRISLSPALPMLLPLISNTNREPNYVFDIS</sequence>
<feature type="non-terminal residue" evidence="1">
    <location>
        <position position="1"/>
    </location>
</feature>
<name>A0A9P6NMY2_9BASI</name>
<dbReference type="Proteomes" id="UP000886653">
    <property type="component" value="Unassembled WGS sequence"/>
</dbReference>
<evidence type="ECO:0000313" key="1">
    <source>
        <dbReference type="EMBL" id="KAG0150105.1"/>
    </source>
</evidence>
<dbReference type="AlphaFoldDB" id="A0A9P6NMY2"/>
<evidence type="ECO:0000313" key="2">
    <source>
        <dbReference type="Proteomes" id="UP000886653"/>
    </source>
</evidence>
<protein>
    <submittedName>
        <fullName evidence="1">Uncharacterized protein</fullName>
    </submittedName>
</protein>
<comment type="caution">
    <text evidence="1">The sequence shown here is derived from an EMBL/GenBank/DDBJ whole genome shotgun (WGS) entry which is preliminary data.</text>
</comment>
<gene>
    <name evidence="1" type="ORF">CROQUDRAFT_88387</name>
</gene>
<accession>A0A9P6NMY2</accession>
<dbReference type="EMBL" id="MU167222">
    <property type="protein sequence ID" value="KAG0150105.1"/>
    <property type="molecule type" value="Genomic_DNA"/>
</dbReference>
<organism evidence="1 2">
    <name type="scientific">Cronartium quercuum f. sp. fusiforme G11</name>
    <dbReference type="NCBI Taxonomy" id="708437"/>
    <lineage>
        <taxon>Eukaryota</taxon>
        <taxon>Fungi</taxon>
        <taxon>Dikarya</taxon>
        <taxon>Basidiomycota</taxon>
        <taxon>Pucciniomycotina</taxon>
        <taxon>Pucciniomycetes</taxon>
        <taxon>Pucciniales</taxon>
        <taxon>Coleosporiaceae</taxon>
        <taxon>Cronartium</taxon>
    </lineage>
</organism>
<keyword evidence="2" id="KW-1185">Reference proteome</keyword>
<proteinExistence type="predicted"/>